<dbReference type="InterPro" id="IPR011701">
    <property type="entry name" value="MFS"/>
</dbReference>
<dbReference type="KEGG" id="lmu:LBLM1_05175"/>
<dbReference type="EMBL" id="CP011013">
    <property type="protein sequence ID" value="AJT50495.1"/>
    <property type="molecule type" value="Genomic_DNA"/>
</dbReference>
<feature type="transmembrane region" description="Helical" evidence="7">
    <location>
        <begin position="313"/>
        <end position="332"/>
    </location>
</feature>
<feature type="transmembrane region" description="Helical" evidence="7">
    <location>
        <begin position="105"/>
        <end position="128"/>
    </location>
</feature>
<protein>
    <submittedName>
        <fullName evidence="9">Major facilitator transporter</fullName>
    </submittedName>
</protein>
<dbReference type="GO" id="GO:0022857">
    <property type="term" value="F:transmembrane transporter activity"/>
    <property type="evidence" value="ECO:0007669"/>
    <property type="project" value="InterPro"/>
</dbReference>
<feature type="transmembrane region" description="Helical" evidence="7">
    <location>
        <begin position="140"/>
        <end position="160"/>
    </location>
</feature>
<feature type="transmembrane region" description="Helical" evidence="7">
    <location>
        <begin position="51"/>
        <end position="69"/>
    </location>
</feature>
<feature type="transmembrane region" description="Helical" evidence="7">
    <location>
        <begin position="344"/>
        <end position="364"/>
    </location>
</feature>
<dbReference type="InterPro" id="IPR051788">
    <property type="entry name" value="MFS_Transporter"/>
</dbReference>
<comment type="similarity">
    <text evidence="2">Belongs to the major facilitator superfamily.</text>
</comment>
<dbReference type="STRING" id="1130798.LBLM1_05175"/>
<dbReference type="Gene3D" id="1.20.1250.20">
    <property type="entry name" value="MFS general substrate transporter like domains"/>
    <property type="match status" value="2"/>
</dbReference>
<organism evidence="9 10">
    <name type="scientific">Limosilactobacillus mucosae LM1</name>
    <dbReference type="NCBI Taxonomy" id="1130798"/>
    <lineage>
        <taxon>Bacteria</taxon>
        <taxon>Bacillati</taxon>
        <taxon>Bacillota</taxon>
        <taxon>Bacilli</taxon>
        <taxon>Lactobacillales</taxon>
        <taxon>Lactobacillaceae</taxon>
        <taxon>Limosilactobacillus</taxon>
    </lineage>
</organism>
<evidence type="ECO:0000313" key="9">
    <source>
        <dbReference type="EMBL" id="AJT50495.1"/>
    </source>
</evidence>
<keyword evidence="5 7" id="KW-1133">Transmembrane helix</keyword>
<sequence length="397" mass="42869">MEIAKNQIDTTAKRRLSVSLYLNYLVHGMGLIVLAQNMNSLGTAWNQPIKIVSFVISGIGIGRLISYLITGFLSDKISRKFFVELGMFCYAVFALGMPMTKNIWIAYFFAILAGVANSSLDAGTYTTFVEMNGGNGAYTILIKAFVSVGEFILPILVTILAGQGIWFGWSFMAMVILLAINFCLILPLKFPVANQADGSAVNERESEIKGVAKKVMTGALVVYGYSSMALMIWFTQWITMFAQQTMHMSDGAAHFLLSLYSIGSITGVLVLFALLGRNVKESRLLLIVNAIALAALLVIMQSGQLLLTQVASFAFGFSAASGIMQTGLTIFMKLYPTHRGMITGVFYFFGSIASFTVPIITGMLSDISMAAVMAGDLVMAGIGILVAVIVLLAEKKG</sequence>
<dbReference type="Proteomes" id="UP000003645">
    <property type="component" value="Chromosome"/>
</dbReference>
<dbReference type="GO" id="GO:0005886">
    <property type="term" value="C:plasma membrane"/>
    <property type="evidence" value="ECO:0007669"/>
    <property type="project" value="UniProtKB-SubCell"/>
</dbReference>
<feature type="domain" description="Major facilitator superfamily (MFS) profile" evidence="8">
    <location>
        <begin position="16"/>
        <end position="397"/>
    </location>
</feature>
<feature type="transmembrane region" description="Helical" evidence="7">
    <location>
        <begin position="21"/>
        <end position="39"/>
    </location>
</feature>
<feature type="transmembrane region" description="Helical" evidence="7">
    <location>
        <begin position="284"/>
        <end position="307"/>
    </location>
</feature>
<dbReference type="PANTHER" id="PTHR23514">
    <property type="entry name" value="BYPASS OF STOP CODON PROTEIN 6"/>
    <property type="match status" value="1"/>
</dbReference>
<reference evidence="9 10" key="1">
    <citation type="journal article" date="2012" name="J. Bacteriol.">
        <title>Genome sequence of Lactobacillus mucosae LM1, isolated from piglet feces.</title>
        <authorList>
            <person name="Lee J.H."/>
            <person name="Valeriano V.D."/>
            <person name="Shin Y.R."/>
            <person name="Chae J.P."/>
            <person name="Kim G.B."/>
            <person name="Ham J.S."/>
            <person name="Chun J."/>
            <person name="Kang D.K."/>
        </authorList>
    </citation>
    <scope>NUCLEOTIDE SEQUENCE [LARGE SCALE GENOMIC DNA]</scope>
    <source>
        <strain evidence="9 10">LM1</strain>
    </source>
</reference>
<evidence type="ECO:0000256" key="6">
    <source>
        <dbReference type="ARBA" id="ARBA00023136"/>
    </source>
</evidence>
<proteinExistence type="inferred from homology"/>
<feature type="transmembrane region" description="Helical" evidence="7">
    <location>
        <begin position="81"/>
        <end position="99"/>
    </location>
</feature>
<dbReference type="RefSeq" id="WP_045025332.1">
    <property type="nucleotide sequence ID" value="NZ_CP011013.1"/>
</dbReference>
<name>A0A0D4CKP3_LIMMU</name>
<keyword evidence="6 7" id="KW-0472">Membrane</keyword>
<feature type="transmembrane region" description="Helical" evidence="7">
    <location>
        <begin position="370"/>
        <end position="393"/>
    </location>
</feature>
<evidence type="ECO:0000256" key="1">
    <source>
        <dbReference type="ARBA" id="ARBA00004651"/>
    </source>
</evidence>
<dbReference type="PANTHER" id="PTHR23514:SF3">
    <property type="entry name" value="BYPASS OF STOP CODON PROTEIN 6"/>
    <property type="match status" value="1"/>
</dbReference>
<evidence type="ECO:0000259" key="8">
    <source>
        <dbReference type="PROSITE" id="PS50850"/>
    </source>
</evidence>
<dbReference type="Pfam" id="PF07690">
    <property type="entry name" value="MFS_1"/>
    <property type="match status" value="1"/>
</dbReference>
<dbReference type="InterPro" id="IPR036259">
    <property type="entry name" value="MFS_trans_sf"/>
</dbReference>
<comment type="subcellular location">
    <subcellularLocation>
        <location evidence="1">Cell membrane</location>
        <topology evidence="1">Multi-pass membrane protein</topology>
    </subcellularLocation>
</comment>
<accession>A0A0D4CKP3</accession>
<feature type="transmembrane region" description="Helical" evidence="7">
    <location>
        <begin position="255"/>
        <end position="275"/>
    </location>
</feature>
<evidence type="ECO:0000256" key="4">
    <source>
        <dbReference type="ARBA" id="ARBA00022692"/>
    </source>
</evidence>
<evidence type="ECO:0000313" key="10">
    <source>
        <dbReference type="Proteomes" id="UP000003645"/>
    </source>
</evidence>
<feature type="transmembrane region" description="Helical" evidence="7">
    <location>
        <begin position="166"/>
        <end position="186"/>
    </location>
</feature>
<keyword evidence="3" id="KW-0813">Transport</keyword>
<keyword evidence="4 7" id="KW-0812">Transmembrane</keyword>
<dbReference type="PROSITE" id="PS50850">
    <property type="entry name" value="MFS"/>
    <property type="match status" value="1"/>
</dbReference>
<evidence type="ECO:0000256" key="7">
    <source>
        <dbReference type="SAM" id="Phobius"/>
    </source>
</evidence>
<dbReference type="SUPFAM" id="SSF103473">
    <property type="entry name" value="MFS general substrate transporter"/>
    <property type="match status" value="1"/>
</dbReference>
<evidence type="ECO:0000256" key="5">
    <source>
        <dbReference type="ARBA" id="ARBA00022989"/>
    </source>
</evidence>
<dbReference type="InterPro" id="IPR020846">
    <property type="entry name" value="MFS_dom"/>
</dbReference>
<feature type="transmembrane region" description="Helical" evidence="7">
    <location>
        <begin position="215"/>
        <end position="235"/>
    </location>
</feature>
<evidence type="ECO:0000256" key="3">
    <source>
        <dbReference type="ARBA" id="ARBA00022448"/>
    </source>
</evidence>
<keyword evidence="10" id="KW-1185">Reference proteome</keyword>
<dbReference type="OrthoDB" id="7066727at2"/>
<gene>
    <name evidence="9" type="ORF">LBLM1_05175</name>
</gene>
<evidence type="ECO:0000256" key="2">
    <source>
        <dbReference type="ARBA" id="ARBA00008335"/>
    </source>
</evidence>
<dbReference type="AlphaFoldDB" id="A0A0D4CKP3"/>
<dbReference type="HOGENOM" id="CLU_045105_0_1_9"/>